<dbReference type="Proteomes" id="UP000886998">
    <property type="component" value="Unassembled WGS sequence"/>
</dbReference>
<proteinExistence type="predicted"/>
<sequence>MCTSLNSMNITFETSFDFRSIGGGGGKGVSKGSERNCYSSDIPMRQMGCYSLDVPIPVGILSTAVAEHSTYFKSIRGGGKNVSEG</sequence>
<keyword evidence="2" id="KW-1185">Reference proteome</keyword>
<reference evidence="1" key="1">
    <citation type="submission" date="2020-08" db="EMBL/GenBank/DDBJ databases">
        <title>Multicomponent nature underlies the extraordinary mechanical properties of spider dragline silk.</title>
        <authorList>
            <person name="Kono N."/>
            <person name="Nakamura H."/>
            <person name="Mori M."/>
            <person name="Yoshida Y."/>
            <person name="Ohtoshi R."/>
            <person name="Malay A.D."/>
            <person name="Moran D.A.P."/>
            <person name="Tomita M."/>
            <person name="Numata K."/>
            <person name="Arakawa K."/>
        </authorList>
    </citation>
    <scope>NUCLEOTIDE SEQUENCE</scope>
</reference>
<dbReference type="EMBL" id="BMAV01004199">
    <property type="protein sequence ID" value="GFY44340.1"/>
    <property type="molecule type" value="Genomic_DNA"/>
</dbReference>
<protein>
    <submittedName>
        <fullName evidence="1">Uncharacterized protein</fullName>
    </submittedName>
</protein>
<accession>A0A8X7BUH1</accession>
<dbReference type="AlphaFoldDB" id="A0A8X7BUH1"/>
<evidence type="ECO:0000313" key="2">
    <source>
        <dbReference type="Proteomes" id="UP000886998"/>
    </source>
</evidence>
<name>A0A8X7BUH1_9ARAC</name>
<organism evidence="1 2">
    <name type="scientific">Trichonephila inaurata madagascariensis</name>
    <dbReference type="NCBI Taxonomy" id="2747483"/>
    <lineage>
        <taxon>Eukaryota</taxon>
        <taxon>Metazoa</taxon>
        <taxon>Ecdysozoa</taxon>
        <taxon>Arthropoda</taxon>
        <taxon>Chelicerata</taxon>
        <taxon>Arachnida</taxon>
        <taxon>Araneae</taxon>
        <taxon>Araneomorphae</taxon>
        <taxon>Entelegynae</taxon>
        <taxon>Araneoidea</taxon>
        <taxon>Nephilidae</taxon>
        <taxon>Trichonephila</taxon>
        <taxon>Trichonephila inaurata</taxon>
    </lineage>
</organism>
<comment type="caution">
    <text evidence="1">The sequence shown here is derived from an EMBL/GenBank/DDBJ whole genome shotgun (WGS) entry which is preliminary data.</text>
</comment>
<gene>
    <name evidence="1" type="ORF">TNIN_490511</name>
</gene>
<evidence type="ECO:0000313" key="1">
    <source>
        <dbReference type="EMBL" id="GFY44340.1"/>
    </source>
</evidence>